<name>A0ABM7MJ25_9BURK</name>
<protein>
    <submittedName>
        <fullName evidence="3">Multidrug resistance protein MdtA</fullName>
    </submittedName>
</protein>
<evidence type="ECO:0000259" key="2">
    <source>
        <dbReference type="Pfam" id="PF25989"/>
    </source>
</evidence>
<dbReference type="InterPro" id="IPR006143">
    <property type="entry name" value="RND_pump_MFP"/>
</dbReference>
<dbReference type="Pfam" id="PF25989">
    <property type="entry name" value="YknX_C"/>
    <property type="match status" value="1"/>
</dbReference>
<reference evidence="3 4" key="1">
    <citation type="journal article" date="2021" name="Microbiol. Spectr.">
        <title>A Single Bacterium Capable of Oxidation and Reduction of Iron at Circumneutral pH.</title>
        <authorList>
            <person name="Kato S."/>
            <person name="Ohkuma M."/>
        </authorList>
    </citation>
    <scope>NUCLEOTIDE SEQUENCE [LARGE SCALE GENOMIC DNA]</scope>
    <source>
        <strain evidence="3 4">MIZ03</strain>
    </source>
</reference>
<organism evidence="3 4">
    <name type="scientific">Rhodoferax lithotrophicus</name>
    <dbReference type="NCBI Taxonomy" id="2798804"/>
    <lineage>
        <taxon>Bacteria</taxon>
        <taxon>Pseudomonadati</taxon>
        <taxon>Pseudomonadota</taxon>
        <taxon>Betaproteobacteria</taxon>
        <taxon>Burkholderiales</taxon>
        <taxon>Comamonadaceae</taxon>
        <taxon>Rhodoferax</taxon>
    </lineage>
</organism>
<dbReference type="RefSeq" id="WP_223909452.1">
    <property type="nucleotide sequence ID" value="NZ_AP024238.1"/>
</dbReference>
<dbReference type="Gene3D" id="2.40.420.20">
    <property type="match status" value="1"/>
</dbReference>
<dbReference type="PANTHER" id="PTHR30469">
    <property type="entry name" value="MULTIDRUG RESISTANCE PROTEIN MDTA"/>
    <property type="match status" value="1"/>
</dbReference>
<evidence type="ECO:0000256" key="1">
    <source>
        <dbReference type="ARBA" id="ARBA00009477"/>
    </source>
</evidence>
<gene>
    <name evidence="3" type="ORF">MIZ03_1121</name>
</gene>
<dbReference type="NCBIfam" id="TIGR01730">
    <property type="entry name" value="RND_mfp"/>
    <property type="match status" value="1"/>
</dbReference>
<dbReference type="PANTHER" id="PTHR30469:SF15">
    <property type="entry name" value="HLYD FAMILY OF SECRETION PROTEINS"/>
    <property type="match status" value="1"/>
</dbReference>
<dbReference type="EMBL" id="AP024238">
    <property type="protein sequence ID" value="BCO26241.1"/>
    <property type="molecule type" value="Genomic_DNA"/>
</dbReference>
<accession>A0ABM7MJ25</accession>
<dbReference type="Gene3D" id="2.40.50.100">
    <property type="match status" value="1"/>
</dbReference>
<sequence>MNHLTLKPLTLGLLAAALMGLGALGMWMAQPSAAQTTPAEVLNTAPSAAKPALTVALTQARSGLLPIKLAANGNVAAWQEASIGTEVGGLRVAELHANVGDSVQKGQLLASFATDSVKADVALARAAVAEAQANALEAAANAERARAVQGSGALSAQQINQYLTQEQTAKARVASTQAQLDAQLLRLKQTQVLAPDNGILSSRSATVGAVLGAGSELFKLIRQGRLEWRGEVTSAELGRIRVGTAVLVTAPGGAQTKGRVRMLAPTVDAASRNGLVYVDLLETGKAATAQAFKPGMFARGEFELGQSAALSVPQTAVVVRDGFSTVYRVGADHRVSQLKVQTGRVQGDAIEIQSGVKPEDQLVASGGSFLSEGDLVRVVESSKPNSAPAQAAPAQEASK</sequence>
<dbReference type="Proteomes" id="UP000824366">
    <property type="component" value="Chromosome"/>
</dbReference>
<evidence type="ECO:0000313" key="4">
    <source>
        <dbReference type="Proteomes" id="UP000824366"/>
    </source>
</evidence>
<dbReference type="SUPFAM" id="SSF111369">
    <property type="entry name" value="HlyD-like secretion proteins"/>
    <property type="match status" value="1"/>
</dbReference>
<dbReference type="Gene3D" id="2.40.30.170">
    <property type="match status" value="1"/>
</dbReference>
<proteinExistence type="inferred from homology"/>
<feature type="domain" description="YknX-like C-terminal permuted SH3-like" evidence="2">
    <location>
        <begin position="309"/>
        <end position="378"/>
    </location>
</feature>
<evidence type="ECO:0000313" key="3">
    <source>
        <dbReference type="EMBL" id="BCO26241.1"/>
    </source>
</evidence>
<keyword evidence="4" id="KW-1185">Reference proteome</keyword>
<dbReference type="Gene3D" id="1.10.287.470">
    <property type="entry name" value="Helix hairpin bin"/>
    <property type="match status" value="1"/>
</dbReference>
<comment type="similarity">
    <text evidence="1">Belongs to the membrane fusion protein (MFP) (TC 8.A.1) family.</text>
</comment>
<dbReference type="InterPro" id="IPR058637">
    <property type="entry name" value="YknX-like_C"/>
</dbReference>